<protein>
    <submittedName>
        <fullName evidence="4">Uncharacterized protein LOC111317210 isoform X1</fullName>
    </submittedName>
</protein>
<organism evidence="3 4">
    <name type="scientific">Durio zibethinus</name>
    <name type="common">Durian</name>
    <dbReference type="NCBI Taxonomy" id="66656"/>
    <lineage>
        <taxon>Eukaryota</taxon>
        <taxon>Viridiplantae</taxon>
        <taxon>Streptophyta</taxon>
        <taxon>Embryophyta</taxon>
        <taxon>Tracheophyta</taxon>
        <taxon>Spermatophyta</taxon>
        <taxon>Magnoliopsida</taxon>
        <taxon>eudicotyledons</taxon>
        <taxon>Gunneridae</taxon>
        <taxon>Pentapetalae</taxon>
        <taxon>rosids</taxon>
        <taxon>malvids</taxon>
        <taxon>Malvales</taxon>
        <taxon>Malvaceae</taxon>
        <taxon>Helicteroideae</taxon>
        <taxon>Durio</taxon>
    </lineage>
</organism>
<dbReference type="RefSeq" id="XP_022775348.1">
    <property type="nucleotide sequence ID" value="XM_022919613.1"/>
</dbReference>
<keyword evidence="1" id="KW-0472">Membrane</keyword>
<reference evidence="4" key="1">
    <citation type="submission" date="2025-08" db="UniProtKB">
        <authorList>
            <consortium name="RefSeq"/>
        </authorList>
    </citation>
    <scope>IDENTIFICATION</scope>
    <source>
        <tissue evidence="4">Fruit stalk</tissue>
    </source>
</reference>
<keyword evidence="1" id="KW-0812">Transmembrane</keyword>
<accession>A0A6P6BE20</accession>
<dbReference type="AlphaFoldDB" id="A0A6P6BE20"/>
<dbReference type="PANTHER" id="PTHR35752:SF1">
    <property type="entry name" value="G-PROTEIN COUPLED RECEPTOR"/>
    <property type="match status" value="1"/>
</dbReference>
<dbReference type="OrthoDB" id="1848995at2759"/>
<evidence type="ECO:0000256" key="2">
    <source>
        <dbReference type="SAM" id="SignalP"/>
    </source>
</evidence>
<feature type="transmembrane region" description="Helical" evidence="1">
    <location>
        <begin position="321"/>
        <end position="345"/>
    </location>
</feature>
<evidence type="ECO:0000313" key="4">
    <source>
        <dbReference type="RefSeq" id="XP_022775348.1"/>
    </source>
</evidence>
<gene>
    <name evidence="4" type="primary">LOC111317210</name>
</gene>
<dbReference type="GeneID" id="111317210"/>
<feature type="signal peptide" evidence="2">
    <location>
        <begin position="1"/>
        <end position="22"/>
    </location>
</feature>
<dbReference type="PANTHER" id="PTHR35752">
    <property type="entry name" value="G-PROTEIN COUPLED RECEPTOR"/>
    <property type="match status" value="1"/>
</dbReference>
<dbReference type="Proteomes" id="UP000515121">
    <property type="component" value="Unplaced"/>
</dbReference>
<evidence type="ECO:0000313" key="3">
    <source>
        <dbReference type="Proteomes" id="UP000515121"/>
    </source>
</evidence>
<sequence length="420" mass="46417">MESVKCNARFIFIAVAVVLSQALTVTSVVVPTSNCYALDNSSRLFDFSGWVGAPFVYEGKDTDVVIRFCKDVESRSQMGYVDFGRFDKFNHFVAGSGHVDLVQGFYNGDLLNCENTFDKMGRTAQVNIICGHCLNGQCKGQLGCICNVSYESTCRAIVELAIPCEKPGPRVFQGFTVGFHPRSREIVYNGMTQLGFEKSHHDFSFSTEQPHVTLYLTAIASHSYRVQKPIIKVFPENGLEIKLTGTGATGNPPTTLSPSTLLLDWRCLKAHNTPYEVNITIPVVGYEPIEFVLTKMCGKLPNSVLFNEYTQNQEGDATRGWAIFGIISCIFMVSSTLFCCGGFIYKTRVERQSWMQHGIDALPGMTILSACLETVSGRGQSYSRAEDLNTAFASEVSWERPPTAAAQGTWTPSERKYGSI</sequence>
<proteinExistence type="predicted"/>
<keyword evidence="1" id="KW-1133">Transmembrane helix</keyword>
<evidence type="ECO:0000256" key="1">
    <source>
        <dbReference type="SAM" id="Phobius"/>
    </source>
</evidence>
<keyword evidence="3" id="KW-1185">Reference proteome</keyword>
<keyword evidence="2" id="KW-0732">Signal</keyword>
<feature type="chain" id="PRO_5028026612" evidence="2">
    <location>
        <begin position="23"/>
        <end position="420"/>
    </location>
</feature>
<dbReference type="KEGG" id="dzi:111317210"/>
<name>A0A6P6BE20_DURZI</name>